<dbReference type="EMBL" id="LFZW01000001">
    <property type="protein sequence ID" value="KMY49609.1"/>
    <property type="molecule type" value="Genomic_DNA"/>
</dbReference>
<evidence type="ECO:0000313" key="3">
    <source>
        <dbReference type="EMBL" id="KMY49609.1"/>
    </source>
</evidence>
<proteinExistence type="predicted"/>
<dbReference type="InterPro" id="IPR008613">
    <property type="entry name" value="Excalibur_Ca-bd_domain"/>
</dbReference>
<evidence type="ECO:0000259" key="2">
    <source>
        <dbReference type="SMART" id="SM00894"/>
    </source>
</evidence>
<dbReference type="STRING" id="1679170.AC625_08685"/>
<feature type="signal peptide" evidence="1">
    <location>
        <begin position="1"/>
        <end position="27"/>
    </location>
</feature>
<dbReference type="SMART" id="SM00894">
    <property type="entry name" value="Excalibur"/>
    <property type="match status" value="1"/>
</dbReference>
<name>A0A0K9GSE4_9BACI</name>
<dbReference type="OrthoDB" id="2735480at2"/>
<dbReference type="AlphaFoldDB" id="A0A0K9GSE4"/>
<sequence length="87" mass="9470">MKKISILLFSGIILVTLSFGSQIDVQAAPKSFKNCTELNKVYKGGVSKSSTAKNVGGKTKYKPTVNAELYNANKKLDRDKDGIACER</sequence>
<keyword evidence="4" id="KW-1185">Reference proteome</keyword>
<protein>
    <submittedName>
        <fullName evidence="3">Calcium-binding protein</fullName>
    </submittedName>
</protein>
<evidence type="ECO:0000256" key="1">
    <source>
        <dbReference type="SAM" id="SignalP"/>
    </source>
</evidence>
<feature type="domain" description="Excalibur calcium-binding" evidence="2">
    <location>
        <begin position="31"/>
        <end position="86"/>
    </location>
</feature>
<dbReference type="Pfam" id="PF05901">
    <property type="entry name" value="Excalibur"/>
    <property type="match status" value="1"/>
</dbReference>
<evidence type="ECO:0000313" key="4">
    <source>
        <dbReference type="Proteomes" id="UP000037146"/>
    </source>
</evidence>
<keyword evidence="1" id="KW-0732">Signal</keyword>
<organism evidence="3 4">
    <name type="scientific">Peribacillus loiseleuriae</name>
    <dbReference type="NCBI Taxonomy" id="1679170"/>
    <lineage>
        <taxon>Bacteria</taxon>
        <taxon>Bacillati</taxon>
        <taxon>Bacillota</taxon>
        <taxon>Bacilli</taxon>
        <taxon>Bacillales</taxon>
        <taxon>Bacillaceae</taxon>
        <taxon>Peribacillus</taxon>
    </lineage>
</organism>
<feature type="chain" id="PRO_5005524566" evidence="1">
    <location>
        <begin position="28"/>
        <end position="87"/>
    </location>
</feature>
<dbReference type="RefSeq" id="WP_049680944.1">
    <property type="nucleotide sequence ID" value="NZ_LFZW01000001.1"/>
</dbReference>
<reference evidence="4" key="1">
    <citation type="submission" date="2015-07" db="EMBL/GenBank/DDBJ databases">
        <title>Genome sequencing project for genomic taxonomy and phylogenomics of Bacillus-like bacteria.</title>
        <authorList>
            <person name="Liu B."/>
            <person name="Wang J."/>
            <person name="Zhu Y."/>
            <person name="Liu G."/>
            <person name="Chen Q."/>
            <person name="Chen Z."/>
            <person name="Lan J."/>
            <person name="Che J."/>
            <person name="Ge C."/>
            <person name="Shi H."/>
            <person name="Pan Z."/>
            <person name="Liu X."/>
        </authorList>
    </citation>
    <scope>NUCLEOTIDE SEQUENCE [LARGE SCALE GENOMIC DNA]</scope>
    <source>
        <strain evidence="4">FJAT-27997</strain>
    </source>
</reference>
<dbReference type="PATRIC" id="fig|1679170.3.peg.1873"/>
<dbReference type="Proteomes" id="UP000037146">
    <property type="component" value="Unassembled WGS sequence"/>
</dbReference>
<gene>
    <name evidence="3" type="ORF">AC625_08685</name>
</gene>
<comment type="caution">
    <text evidence="3">The sequence shown here is derived from an EMBL/GenBank/DDBJ whole genome shotgun (WGS) entry which is preliminary data.</text>
</comment>
<accession>A0A0K9GSE4</accession>